<dbReference type="InterPro" id="IPR004344">
    <property type="entry name" value="TTL/TTLL_fam"/>
</dbReference>
<dbReference type="GeneID" id="100750202"/>
<evidence type="ECO:0000256" key="2">
    <source>
        <dbReference type="ARBA" id="ARBA00022490"/>
    </source>
</evidence>
<accession>A0A6P8LG21</accession>
<evidence type="ECO:0000256" key="1">
    <source>
        <dbReference type="ARBA" id="ARBA00004496"/>
    </source>
</evidence>
<keyword evidence="3" id="KW-0436">Ligase</keyword>
<dbReference type="GO" id="GO:0070736">
    <property type="term" value="F:protein-glycine ligase activity, initiating"/>
    <property type="evidence" value="ECO:0007669"/>
    <property type="project" value="TreeGrafter"/>
</dbReference>
<feature type="region of interest" description="Disordered" evidence="7">
    <location>
        <begin position="587"/>
        <end position="614"/>
    </location>
</feature>
<protein>
    <submittedName>
        <fullName evidence="10">Tubulin glycylase 3A-like isoform X4</fullName>
    </submittedName>
</protein>
<dbReference type="GO" id="GO:0060271">
    <property type="term" value="P:cilium assembly"/>
    <property type="evidence" value="ECO:0007669"/>
    <property type="project" value="TreeGrafter"/>
</dbReference>
<dbReference type="GO" id="GO:0003341">
    <property type="term" value="P:cilium movement"/>
    <property type="evidence" value="ECO:0007669"/>
    <property type="project" value="TreeGrafter"/>
</dbReference>
<gene>
    <name evidence="10" type="primary">LOC100750202</name>
</gene>
<keyword evidence="9" id="KW-1185">Reference proteome</keyword>
<dbReference type="InterPro" id="IPR011761">
    <property type="entry name" value="ATP-grasp"/>
</dbReference>
<dbReference type="PROSITE" id="PS50975">
    <property type="entry name" value="ATP_GRASP"/>
    <property type="match status" value="1"/>
</dbReference>
<evidence type="ECO:0000256" key="5">
    <source>
        <dbReference type="ARBA" id="ARBA00022840"/>
    </source>
</evidence>
<evidence type="ECO:0000256" key="4">
    <source>
        <dbReference type="ARBA" id="ARBA00022741"/>
    </source>
</evidence>
<proteinExistence type="predicted"/>
<dbReference type="GO" id="GO:0005930">
    <property type="term" value="C:axoneme"/>
    <property type="evidence" value="ECO:0007669"/>
    <property type="project" value="TreeGrafter"/>
</dbReference>
<reference evidence="10" key="1">
    <citation type="submission" date="2025-08" db="UniProtKB">
        <authorList>
            <consortium name="RefSeq"/>
        </authorList>
    </citation>
    <scope>IDENTIFICATION</scope>
</reference>
<evidence type="ECO:0000313" key="9">
    <source>
        <dbReference type="Proteomes" id="UP000515180"/>
    </source>
</evidence>
<dbReference type="Proteomes" id="UP000515180">
    <property type="component" value="Unplaced"/>
</dbReference>
<dbReference type="GO" id="GO:0005524">
    <property type="term" value="F:ATP binding"/>
    <property type="evidence" value="ECO:0007669"/>
    <property type="project" value="UniProtKB-UniRule"/>
</dbReference>
<dbReference type="PANTHER" id="PTHR45870:SF2">
    <property type="entry name" value="TUBULIN MONOGLYCYLASE TTLL3"/>
    <property type="match status" value="1"/>
</dbReference>
<sequence length="645" mass="75294">MDLPPDLRTFHRSRDIRTAKDLATTDSTNEDKASHSYCKLTSLICLEKKESPVNPYNRVDWTKMNSKWPLPDTDDNEINAVNSLPQLDCGAFPKSYMDTCSCCPRGIFDKHDTDTINNYRSIVLKDDDCCKTHWTRKERYQKIKAKVDRAVKLGMARLLEEAHWLYEKDVSSVLFPRSYNLSREPKAFLDDFRLTAAAGLLKWFVGRMHDGQGFSESGHRPILMSRLEFAIKRCEEFIAREIHQNIDKDFVTEFSEEEWNSFLDDYTAAVHEGAGIETTSEKSRDQLQKYLEATNPILARLKEIDPQYELNGMRNIWILKPSELCCGTGISISHSLKDIFRKIKSRPKDYFIVQKYIERPLLIHDTKFDIRQWYLVTNTFPMTIWVFKEGLLRFSSKPYTFSTYHEAIHICNTAIQEKYDEERRRRRKRGNSEEVVKSIRDQGWDCEKLNEYLKQTGLDGEPYYDKIYTKMSEAIVLTMLASQEHMDRRRCSFELYGADFVVMEDLSVWLIEINTNPRMHPPSSRITKRLYSNVLESLVKVVMDVPVNPAADTGGFSLVYKQNIPDFRPYLGPCLFVFGKSITLQEHPRKREKRKKGGTGWVKQQHQQQQQPRAWTAPPMIPRLREPKIVDFIDYLNTARCTAAN</sequence>
<keyword evidence="2" id="KW-0963">Cytoplasm</keyword>
<comment type="subcellular location">
    <subcellularLocation>
        <location evidence="1">Cytoplasm</location>
    </subcellularLocation>
</comment>
<evidence type="ECO:0000256" key="7">
    <source>
        <dbReference type="SAM" id="MobiDB-lite"/>
    </source>
</evidence>
<dbReference type="RefSeq" id="XP_033177712.1">
    <property type="nucleotide sequence ID" value="XM_033321821.1"/>
</dbReference>
<dbReference type="GO" id="GO:0046872">
    <property type="term" value="F:metal ion binding"/>
    <property type="evidence" value="ECO:0007669"/>
    <property type="project" value="InterPro"/>
</dbReference>
<dbReference type="GO" id="GO:0015630">
    <property type="term" value="C:microtubule cytoskeleton"/>
    <property type="evidence" value="ECO:0007669"/>
    <property type="project" value="TreeGrafter"/>
</dbReference>
<evidence type="ECO:0000256" key="3">
    <source>
        <dbReference type="ARBA" id="ARBA00022598"/>
    </source>
</evidence>
<dbReference type="SUPFAM" id="SSF56059">
    <property type="entry name" value="Glutathione synthetase ATP-binding domain-like"/>
    <property type="match status" value="1"/>
</dbReference>
<evidence type="ECO:0000313" key="10">
    <source>
        <dbReference type="RefSeq" id="XP_033177712.1"/>
    </source>
</evidence>
<name>A0A6P8LG21_BOMIM</name>
<keyword evidence="4 6" id="KW-0547">Nucleotide-binding</keyword>
<dbReference type="Gene3D" id="3.30.470.20">
    <property type="entry name" value="ATP-grasp fold, B domain"/>
    <property type="match status" value="1"/>
</dbReference>
<dbReference type="Pfam" id="PF03133">
    <property type="entry name" value="TTL"/>
    <property type="match status" value="1"/>
</dbReference>
<dbReference type="InterPro" id="IPR051437">
    <property type="entry name" value="TTLL_monoglycylase"/>
</dbReference>
<feature type="compositionally biased region" description="Basic residues" evidence="7">
    <location>
        <begin position="588"/>
        <end position="597"/>
    </location>
</feature>
<evidence type="ECO:0000259" key="8">
    <source>
        <dbReference type="PROSITE" id="PS50975"/>
    </source>
</evidence>
<evidence type="ECO:0000256" key="6">
    <source>
        <dbReference type="PROSITE-ProRule" id="PRU00409"/>
    </source>
</evidence>
<feature type="domain" description="ATP-grasp" evidence="8">
    <location>
        <begin position="498"/>
        <end position="543"/>
    </location>
</feature>
<dbReference type="AlphaFoldDB" id="A0A6P8LG21"/>
<keyword evidence="5 6" id="KW-0067">ATP-binding</keyword>
<organism evidence="9 10">
    <name type="scientific">Bombus impatiens</name>
    <name type="common">Bumblebee</name>
    <dbReference type="NCBI Taxonomy" id="132113"/>
    <lineage>
        <taxon>Eukaryota</taxon>
        <taxon>Metazoa</taxon>
        <taxon>Ecdysozoa</taxon>
        <taxon>Arthropoda</taxon>
        <taxon>Hexapoda</taxon>
        <taxon>Insecta</taxon>
        <taxon>Pterygota</taxon>
        <taxon>Neoptera</taxon>
        <taxon>Endopterygota</taxon>
        <taxon>Hymenoptera</taxon>
        <taxon>Apocrita</taxon>
        <taxon>Aculeata</taxon>
        <taxon>Apoidea</taxon>
        <taxon>Anthophila</taxon>
        <taxon>Apidae</taxon>
        <taxon>Bombus</taxon>
        <taxon>Pyrobombus</taxon>
    </lineage>
</organism>
<dbReference type="PANTHER" id="PTHR45870">
    <property type="entry name" value="TUBULIN MONOGLYCYLASE TTLL3"/>
    <property type="match status" value="1"/>
</dbReference>
<dbReference type="PROSITE" id="PS51221">
    <property type="entry name" value="TTL"/>
    <property type="match status" value="1"/>
</dbReference>